<evidence type="ECO:0000256" key="1">
    <source>
        <dbReference type="SAM" id="MobiDB-lite"/>
    </source>
</evidence>
<dbReference type="InParanoid" id="A0A401GDD0"/>
<organism evidence="2 3">
    <name type="scientific">Sparassis crispa</name>
    <dbReference type="NCBI Taxonomy" id="139825"/>
    <lineage>
        <taxon>Eukaryota</taxon>
        <taxon>Fungi</taxon>
        <taxon>Dikarya</taxon>
        <taxon>Basidiomycota</taxon>
        <taxon>Agaricomycotina</taxon>
        <taxon>Agaricomycetes</taxon>
        <taxon>Polyporales</taxon>
        <taxon>Sparassidaceae</taxon>
        <taxon>Sparassis</taxon>
    </lineage>
</organism>
<sequence length="195" mass="22007">MPSSGQRWPTYYGFIINIEKAVQVALVHNPVLRAKAELDGIDKCVGTLVDYTVGKVNREVPILDLLMGEAWIGSGRSSLCWALPRRMLPQYRTPKDERQLRKFQKMVGLGGNPLIMASCDGPEPARYKTMETPEFLIEWSLLSFIRRCRSGEVTVEKLLMSYGPEMPDVQSLSLEDMPKPLVTGKTEKTDDEKSE</sequence>
<dbReference type="AlphaFoldDB" id="A0A401GDD0"/>
<dbReference type="RefSeq" id="XP_027611058.1">
    <property type="nucleotide sequence ID" value="XM_027755257.1"/>
</dbReference>
<evidence type="ECO:0000313" key="3">
    <source>
        <dbReference type="Proteomes" id="UP000287166"/>
    </source>
</evidence>
<feature type="region of interest" description="Disordered" evidence="1">
    <location>
        <begin position="169"/>
        <end position="195"/>
    </location>
</feature>
<protein>
    <submittedName>
        <fullName evidence="2">Uncharacterized protein</fullName>
    </submittedName>
</protein>
<name>A0A401GDD0_9APHY</name>
<feature type="compositionally biased region" description="Basic and acidic residues" evidence="1">
    <location>
        <begin position="185"/>
        <end position="195"/>
    </location>
</feature>
<keyword evidence="3" id="KW-1185">Reference proteome</keyword>
<comment type="caution">
    <text evidence="2">The sequence shown here is derived from an EMBL/GenBank/DDBJ whole genome shotgun (WGS) entry which is preliminary data.</text>
</comment>
<reference evidence="2 3" key="1">
    <citation type="journal article" date="2018" name="Sci. Rep.">
        <title>Genome sequence of the cauliflower mushroom Sparassis crispa (Hanabiratake) and its association with beneficial usage.</title>
        <authorList>
            <person name="Kiyama R."/>
            <person name="Furutani Y."/>
            <person name="Kawaguchi K."/>
            <person name="Nakanishi T."/>
        </authorList>
    </citation>
    <scope>NUCLEOTIDE SEQUENCE [LARGE SCALE GENOMIC DNA]</scope>
</reference>
<dbReference type="EMBL" id="BFAD01000002">
    <property type="protein sequence ID" value="GBE80145.1"/>
    <property type="molecule type" value="Genomic_DNA"/>
</dbReference>
<dbReference type="GeneID" id="38777062"/>
<accession>A0A401GDD0</accession>
<proteinExistence type="predicted"/>
<gene>
    <name evidence="2" type="ORF">SCP_0213480</name>
</gene>
<dbReference type="Proteomes" id="UP000287166">
    <property type="component" value="Unassembled WGS sequence"/>
</dbReference>
<dbReference type="OrthoDB" id="3295430at2759"/>
<evidence type="ECO:0000313" key="2">
    <source>
        <dbReference type="EMBL" id="GBE80145.1"/>
    </source>
</evidence>